<dbReference type="Proteomes" id="UP001218208">
    <property type="component" value="Unassembled WGS sequence"/>
</dbReference>
<gene>
    <name evidence="4" type="ORF">QEG23_001553</name>
</gene>
<evidence type="ECO:0000256" key="1">
    <source>
        <dbReference type="SAM" id="Coils"/>
    </source>
</evidence>
<keyword evidence="1" id="KW-0175">Coiled coil</keyword>
<feature type="region of interest" description="Disordered" evidence="2">
    <location>
        <begin position="222"/>
        <end position="298"/>
    </location>
</feature>
<proteinExistence type="predicted"/>
<dbReference type="PANTHER" id="PTHR40278">
    <property type="entry name" value="DNA UTILIZATION PROTEIN HOFN"/>
    <property type="match status" value="1"/>
</dbReference>
<organism evidence="4 5">
    <name type="scientific">Stenotrophomonas maltophilia</name>
    <name type="common">Pseudomonas maltophilia</name>
    <name type="synonym">Xanthomonas maltophilia</name>
    <dbReference type="NCBI Taxonomy" id="40324"/>
    <lineage>
        <taxon>Bacteria</taxon>
        <taxon>Pseudomonadati</taxon>
        <taxon>Pseudomonadota</taxon>
        <taxon>Gammaproteobacteria</taxon>
        <taxon>Lysobacterales</taxon>
        <taxon>Lysobacteraceae</taxon>
        <taxon>Stenotrophomonas</taxon>
        <taxon>Stenotrophomonas maltophilia group</taxon>
    </lineage>
</organism>
<keyword evidence="3" id="KW-0812">Transmembrane</keyword>
<protein>
    <submittedName>
        <fullName evidence="4">PilN domain-containing protein</fullName>
    </submittedName>
</protein>
<accession>A0AAI9C0W0</accession>
<dbReference type="Pfam" id="PF05137">
    <property type="entry name" value="PilN"/>
    <property type="match status" value="1"/>
</dbReference>
<dbReference type="GO" id="GO:0043107">
    <property type="term" value="P:type IV pilus-dependent motility"/>
    <property type="evidence" value="ECO:0007669"/>
    <property type="project" value="TreeGrafter"/>
</dbReference>
<sequence length="298" mass="31737">MARINLLPWRAERRKQRQREFYAMLGMAAIGGLLLSLLIWFYYDRQVSGQMDRNAYLEAEIEKVKEQNKEIDRLDAQKDRLLARKKVIEELQAKRSQMVHLFDALVRTIPDGLVLTALKQEGDVLTLEGRTQSNARVSAYMRNLETSGWMTNPELSIIEARDPEKDKDGKTGPVADIKALPYVFVVKVKLPAQSEEVAATPGLNADGSVATAAPAPVAPLAAGPDAATPAAPAAGPAANPAAPTPAAPAAAPASAPAAAPAKPNQPAAPAAQPAPKPEGSRLAQPPQAFNAPLQGDRA</sequence>
<dbReference type="InterPro" id="IPR007813">
    <property type="entry name" value="PilN"/>
</dbReference>
<dbReference type="InterPro" id="IPR052534">
    <property type="entry name" value="Extracell_DNA_Util/SecSys_Comp"/>
</dbReference>
<evidence type="ECO:0000313" key="4">
    <source>
        <dbReference type="EMBL" id="EKT4092055.1"/>
    </source>
</evidence>
<feature type="coiled-coil region" evidence="1">
    <location>
        <begin position="54"/>
        <end position="91"/>
    </location>
</feature>
<reference evidence="4" key="1">
    <citation type="submission" date="2022-07" db="EMBL/GenBank/DDBJ databases">
        <authorList>
            <consortium name="DAFM: The Division of Animal and Food Microbiology"/>
        </authorList>
    </citation>
    <scope>NUCLEOTIDE SEQUENCE</scope>
    <source>
        <strain evidence="4">19MO01SH01-2</strain>
    </source>
</reference>
<dbReference type="AlphaFoldDB" id="A0AAI9C0W0"/>
<comment type="caution">
    <text evidence="4">The sequence shown here is derived from an EMBL/GenBank/DDBJ whole genome shotgun (WGS) entry which is preliminary data.</text>
</comment>
<evidence type="ECO:0000256" key="3">
    <source>
        <dbReference type="SAM" id="Phobius"/>
    </source>
</evidence>
<evidence type="ECO:0000313" key="5">
    <source>
        <dbReference type="Proteomes" id="UP001218208"/>
    </source>
</evidence>
<feature type="compositionally biased region" description="Low complexity" evidence="2">
    <location>
        <begin position="247"/>
        <end position="273"/>
    </location>
</feature>
<dbReference type="GO" id="GO:0043683">
    <property type="term" value="P:type IV pilus assembly"/>
    <property type="evidence" value="ECO:0007669"/>
    <property type="project" value="TreeGrafter"/>
</dbReference>
<keyword evidence="3" id="KW-1133">Transmembrane helix</keyword>
<keyword evidence="3" id="KW-0472">Membrane</keyword>
<dbReference type="PANTHER" id="PTHR40278:SF2">
    <property type="entry name" value="TYPE IV PILUS INNER MEMBRANE COMPONENT PILN"/>
    <property type="match status" value="1"/>
</dbReference>
<evidence type="ECO:0000256" key="2">
    <source>
        <dbReference type="SAM" id="MobiDB-lite"/>
    </source>
</evidence>
<feature type="compositionally biased region" description="Low complexity" evidence="2">
    <location>
        <begin position="222"/>
        <end position="241"/>
    </location>
</feature>
<dbReference type="EMBL" id="ABLOJW010000007">
    <property type="protein sequence ID" value="EKT4092055.1"/>
    <property type="molecule type" value="Genomic_DNA"/>
</dbReference>
<dbReference type="RefSeq" id="WP_153855643.1">
    <property type="nucleotide sequence ID" value="NZ_RAUU01000018.1"/>
</dbReference>
<feature type="transmembrane region" description="Helical" evidence="3">
    <location>
        <begin position="21"/>
        <end position="43"/>
    </location>
</feature>
<name>A0AAI9C0W0_STEMA</name>